<dbReference type="EMBL" id="JACSQN010000011">
    <property type="protein sequence ID" value="MBD7985466.1"/>
    <property type="molecule type" value="Genomic_DNA"/>
</dbReference>
<comment type="caution">
    <text evidence="3">The sequence shown here is derived from an EMBL/GenBank/DDBJ whole genome shotgun (WGS) entry which is preliminary data.</text>
</comment>
<keyword evidence="4" id="KW-1185">Reference proteome</keyword>
<proteinExistence type="inferred from homology"/>
<dbReference type="InterPro" id="IPR001455">
    <property type="entry name" value="TusA-like"/>
</dbReference>
<evidence type="ECO:0000313" key="4">
    <source>
        <dbReference type="Proteomes" id="UP000626786"/>
    </source>
</evidence>
<dbReference type="PANTHER" id="PTHR33279:SF6">
    <property type="entry name" value="SULFUR CARRIER PROTEIN YEDF-RELATED"/>
    <property type="match status" value="1"/>
</dbReference>
<evidence type="ECO:0000256" key="1">
    <source>
        <dbReference type="ARBA" id="ARBA00008984"/>
    </source>
</evidence>
<reference evidence="3 4" key="1">
    <citation type="submission" date="2020-08" db="EMBL/GenBank/DDBJ databases">
        <title>A Genomic Blueprint of the Chicken Gut Microbiome.</title>
        <authorList>
            <person name="Gilroy R."/>
            <person name="Ravi A."/>
            <person name="Getino M."/>
            <person name="Pursley I."/>
            <person name="Horton D.L."/>
            <person name="Alikhan N.-F."/>
            <person name="Baker D."/>
            <person name="Gharbi K."/>
            <person name="Hall N."/>
            <person name="Watson M."/>
            <person name="Adriaenssens E.M."/>
            <person name="Foster-Nyarko E."/>
            <person name="Jarju S."/>
            <person name="Secka A."/>
            <person name="Antonio M."/>
            <person name="Oren A."/>
            <person name="Chaudhuri R."/>
            <person name="La Ragione R.M."/>
            <person name="Hildebrand F."/>
            <person name="Pallen M.J."/>
        </authorList>
    </citation>
    <scope>NUCLEOTIDE SEQUENCE [LARGE SCALE GENOMIC DNA]</scope>
    <source>
        <strain evidence="3 4">Sa2YVA2</strain>
    </source>
</reference>
<dbReference type="SUPFAM" id="SSF64307">
    <property type="entry name" value="SirA-like"/>
    <property type="match status" value="1"/>
</dbReference>
<protein>
    <submittedName>
        <fullName evidence="3">Sulfurtransferase TusA family protein</fullName>
    </submittedName>
</protein>
<dbReference type="PROSITE" id="PS01148">
    <property type="entry name" value="UPF0033"/>
    <property type="match status" value="1"/>
</dbReference>
<organism evidence="3 4">
    <name type="scientific">Sporosarcina quadrami</name>
    <dbReference type="NCBI Taxonomy" id="2762234"/>
    <lineage>
        <taxon>Bacteria</taxon>
        <taxon>Bacillati</taxon>
        <taxon>Bacillota</taxon>
        <taxon>Bacilli</taxon>
        <taxon>Bacillales</taxon>
        <taxon>Caryophanaceae</taxon>
        <taxon>Sporosarcina</taxon>
    </lineage>
</organism>
<dbReference type="Pfam" id="PF01206">
    <property type="entry name" value="TusA"/>
    <property type="match status" value="1"/>
</dbReference>
<name>A0ABR8UBS1_9BACL</name>
<dbReference type="InterPro" id="IPR036873">
    <property type="entry name" value="Rhodanese-like_dom_sf"/>
</dbReference>
<evidence type="ECO:0000259" key="2">
    <source>
        <dbReference type="PROSITE" id="PS50206"/>
    </source>
</evidence>
<dbReference type="PROSITE" id="PS50206">
    <property type="entry name" value="RHODANESE_3"/>
    <property type="match status" value="1"/>
</dbReference>
<dbReference type="PANTHER" id="PTHR33279">
    <property type="entry name" value="SULFUR CARRIER PROTEIN YEDF-RELATED"/>
    <property type="match status" value="1"/>
</dbReference>
<dbReference type="Proteomes" id="UP000626786">
    <property type="component" value="Unassembled WGS sequence"/>
</dbReference>
<dbReference type="SMART" id="SM00450">
    <property type="entry name" value="RHOD"/>
    <property type="match status" value="1"/>
</dbReference>
<evidence type="ECO:0000313" key="3">
    <source>
        <dbReference type="EMBL" id="MBD7985466.1"/>
    </source>
</evidence>
<dbReference type="InterPro" id="IPR001763">
    <property type="entry name" value="Rhodanese-like_dom"/>
</dbReference>
<gene>
    <name evidence="3" type="ORF">H9649_12770</name>
</gene>
<feature type="domain" description="Rhodanese" evidence="2">
    <location>
        <begin position="101"/>
        <end position="185"/>
    </location>
</feature>
<dbReference type="CDD" id="cd00158">
    <property type="entry name" value="RHOD"/>
    <property type="match status" value="1"/>
</dbReference>
<dbReference type="InterPro" id="IPR036868">
    <property type="entry name" value="TusA-like_sf"/>
</dbReference>
<dbReference type="SUPFAM" id="SSF52821">
    <property type="entry name" value="Rhodanese/Cell cycle control phosphatase"/>
    <property type="match status" value="1"/>
</dbReference>
<dbReference type="Gene3D" id="3.30.110.40">
    <property type="entry name" value="TusA-like domain"/>
    <property type="match status" value="1"/>
</dbReference>
<dbReference type="Gene3D" id="3.40.250.10">
    <property type="entry name" value="Rhodanese-like domain"/>
    <property type="match status" value="1"/>
</dbReference>
<sequence>MIQTDMVVDAKGLACPMPIVKTRKAMKELASGNVMEVQATDKGSTADLKAWATSAGHQYLGTTEQDGTLTHYVRKSNSDEIQDKTYPYVVSNEELETLLTNRAEIVLLDVREEAEYAFGHIPGAKSVPLGDLDADLSMDKDSLIYVICRSGSRSDLAAQKLTNAGFVNVINVVPGMSGWNGVLEKSM</sequence>
<dbReference type="RefSeq" id="WP_191695290.1">
    <property type="nucleotide sequence ID" value="NZ_JACSQN010000011.1"/>
</dbReference>
<comment type="similarity">
    <text evidence="1">Belongs to the sulfur carrier protein TusA family.</text>
</comment>
<dbReference type="Pfam" id="PF00581">
    <property type="entry name" value="Rhodanese"/>
    <property type="match status" value="1"/>
</dbReference>
<accession>A0ABR8UBS1</accession>
<dbReference type="CDD" id="cd00291">
    <property type="entry name" value="SirA_YedF_YeeD"/>
    <property type="match status" value="1"/>
</dbReference>